<dbReference type="PATRIC" id="fig|1353533.3.peg.3717"/>
<comment type="caution">
    <text evidence="2">The sequence shown here is derived from an EMBL/GenBank/DDBJ whole genome shotgun (WGS) entry which is preliminary data.</text>
</comment>
<accession>V4J9X3</accession>
<reference evidence="2 3" key="1">
    <citation type="submission" date="2013-07" db="EMBL/GenBank/DDBJ databases">
        <title>Draft genome sequence of Pseudoalteromonas luteoviolacea 2ta16.</title>
        <authorList>
            <person name="Allen E.E."/>
            <person name="Azam F."/>
            <person name="Podell S."/>
        </authorList>
    </citation>
    <scope>NUCLEOTIDE SEQUENCE [LARGE SCALE GENOMIC DNA]</scope>
    <source>
        <strain evidence="2 3">2ta16</strain>
    </source>
</reference>
<dbReference type="AlphaFoldDB" id="V4J9X3"/>
<gene>
    <name evidence="2" type="ORF">PL2TA16_05118</name>
</gene>
<dbReference type="GeneID" id="29917870"/>
<name>V4J9X3_PSEL2</name>
<dbReference type="RefSeq" id="WP_023400578.1">
    <property type="nucleotide sequence ID" value="NZ_AUSV01000088.1"/>
</dbReference>
<keyword evidence="1" id="KW-0732">Signal</keyword>
<evidence type="ECO:0000313" key="3">
    <source>
        <dbReference type="Proteomes" id="UP000017820"/>
    </source>
</evidence>
<proteinExistence type="predicted"/>
<dbReference type="EMBL" id="AUSV01000088">
    <property type="protein sequence ID" value="ESP91982.1"/>
    <property type="molecule type" value="Genomic_DNA"/>
</dbReference>
<dbReference type="Proteomes" id="UP000017820">
    <property type="component" value="Unassembled WGS sequence"/>
</dbReference>
<feature type="signal peptide" evidence="1">
    <location>
        <begin position="1"/>
        <end position="17"/>
    </location>
</feature>
<sequence length="136" mass="15163">MKALLMTLSLLSTPIMANELELRIEDINSSEGKIYIELFKGEQNYKEGQSYTASIIKAQKGHTTAHFSNLEAGEYVVRFFHDINNNAKLDSNLFGIPTEGVGFSNNATIQFGPPSYQEMVIAINSGRNVENTTIHY</sequence>
<evidence type="ECO:0000256" key="1">
    <source>
        <dbReference type="SAM" id="SignalP"/>
    </source>
</evidence>
<evidence type="ECO:0000313" key="2">
    <source>
        <dbReference type="EMBL" id="ESP91982.1"/>
    </source>
</evidence>
<feature type="chain" id="PRO_5004719954" description="DUF2141 domain-containing protein" evidence="1">
    <location>
        <begin position="18"/>
        <end position="136"/>
    </location>
</feature>
<protein>
    <recommendedName>
        <fullName evidence="4">DUF2141 domain-containing protein</fullName>
    </recommendedName>
</protein>
<dbReference type="InterPro" id="IPR018673">
    <property type="entry name" value="DUF2141"/>
</dbReference>
<organism evidence="2 3">
    <name type="scientific">Pseudoalteromonas luteoviolacea (strain 2ta16)</name>
    <dbReference type="NCBI Taxonomy" id="1353533"/>
    <lineage>
        <taxon>Bacteria</taxon>
        <taxon>Pseudomonadati</taxon>
        <taxon>Pseudomonadota</taxon>
        <taxon>Gammaproteobacteria</taxon>
        <taxon>Alteromonadales</taxon>
        <taxon>Pseudoalteromonadaceae</taxon>
        <taxon>Pseudoalteromonas</taxon>
    </lineage>
</organism>
<dbReference type="Pfam" id="PF09912">
    <property type="entry name" value="DUF2141"/>
    <property type="match status" value="1"/>
</dbReference>
<evidence type="ECO:0008006" key="4">
    <source>
        <dbReference type="Google" id="ProtNLM"/>
    </source>
</evidence>